<dbReference type="SUPFAM" id="SSF52047">
    <property type="entry name" value="RNI-like"/>
    <property type="match status" value="1"/>
</dbReference>
<reference evidence="3 4" key="1">
    <citation type="journal article" date="2019" name="Nat. Ecol. Evol.">
        <title>Megaphylogeny resolves global patterns of mushroom evolution.</title>
        <authorList>
            <person name="Varga T."/>
            <person name="Krizsan K."/>
            <person name="Foldi C."/>
            <person name="Dima B."/>
            <person name="Sanchez-Garcia M."/>
            <person name="Sanchez-Ramirez S."/>
            <person name="Szollosi G.J."/>
            <person name="Szarkandi J.G."/>
            <person name="Papp V."/>
            <person name="Albert L."/>
            <person name="Andreopoulos W."/>
            <person name="Angelini C."/>
            <person name="Antonin V."/>
            <person name="Barry K.W."/>
            <person name="Bougher N.L."/>
            <person name="Buchanan P."/>
            <person name="Buyck B."/>
            <person name="Bense V."/>
            <person name="Catcheside P."/>
            <person name="Chovatia M."/>
            <person name="Cooper J."/>
            <person name="Damon W."/>
            <person name="Desjardin D."/>
            <person name="Finy P."/>
            <person name="Geml J."/>
            <person name="Haridas S."/>
            <person name="Hughes K."/>
            <person name="Justo A."/>
            <person name="Karasinski D."/>
            <person name="Kautmanova I."/>
            <person name="Kiss B."/>
            <person name="Kocsube S."/>
            <person name="Kotiranta H."/>
            <person name="LaButti K.M."/>
            <person name="Lechner B.E."/>
            <person name="Liimatainen K."/>
            <person name="Lipzen A."/>
            <person name="Lukacs Z."/>
            <person name="Mihaltcheva S."/>
            <person name="Morgado L.N."/>
            <person name="Niskanen T."/>
            <person name="Noordeloos M.E."/>
            <person name="Ohm R.A."/>
            <person name="Ortiz-Santana B."/>
            <person name="Ovrebo C."/>
            <person name="Racz N."/>
            <person name="Riley R."/>
            <person name="Savchenko A."/>
            <person name="Shiryaev A."/>
            <person name="Soop K."/>
            <person name="Spirin V."/>
            <person name="Szebenyi C."/>
            <person name="Tomsovsky M."/>
            <person name="Tulloss R.E."/>
            <person name="Uehling J."/>
            <person name="Grigoriev I.V."/>
            <person name="Vagvolgyi C."/>
            <person name="Papp T."/>
            <person name="Martin F.M."/>
            <person name="Miettinen O."/>
            <person name="Hibbett D.S."/>
            <person name="Nagy L.G."/>
        </authorList>
    </citation>
    <scope>NUCLEOTIDE SEQUENCE [LARGE SCALE GENOMIC DNA]</scope>
    <source>
        <strain evidence="3 4">OMC1185</strain>
    </source>
</reference>
<name>A0A5C3NCI6_9AGAM</name>
<accession>A0A5C3NCI6</accession>
<gene>
    <name evidence="3" type="ORF">OE88DRAFT_1805912</name>
</gene>
<organism evidence="3 4">
    <name type="scientific">Heliocybe sulcata</name>
    <dbReference type="NCBI Taxonomy" id="5364"/>
    <lineage>
        <taxon>Eukaryota</taxon>
        <taxon>Fungi</taxon>
        <taxon>Dikarya</taxon>
        <taxon>Basidiomycota</taxon>
        <taxon>Agaricomycotina</taxon>
        <taxon>Agaricomycetes</taxon>
        <taxon>Gloeophyllales</taxon>
        <taxon>Gloeophyllaceae</taxon>
        <taxon>Heliocybe</taxon>
    </lineage>
</organism>
<dbReference type="PROSITE" id="PS50181">
    <property type="entry name" value="FBOX"/>
    <property type="match status" value="1"/>
</dbReference>
<dbReference type="OrthoDB" id="2884925at2759"/>
<proteinExistence type="predicted"/>
<dbReference type="EMBL" id="ML213506">
    <property type="protein sequence ID" value="TFK54116.1"/>
    <property type="molecule type" value="Genomic_DNA"/>
</dbReference>
<dbReference type="STRING" id="5364.A0A5C3NCI6"/>
<sequence length="605" mass="68582">MSAHKVNEHIKREIKAQKHELHELDRQINERIKELSKLRSQRNGITPISKLPPEVLTQIFSICSQMEPFGPPYPYGPTTPPWIKITHVCRHWREIALNCSSLWHVIEFISPRWTAEMLKRSKNAPLVVKADLTYRAPSFGMTVKQALDHVHRIKDLDLTAPQQTLAMLSDTLARPAPFLESLRLSSQRVSAYMDTVYRIPDSLFKATAPRLRCLELVNCEIDWNSVFLTNLTHLHIEKSHASDPGRPTMAQFLKVLSSTPDLQSLRLKHAAPYDPYDFTGDIDHVDLPLLSKALVNDRPEYTAGVLSRLNMPHDVKLKLDCKATSGKENTLEQVLAVVGKYRLREVEERTHLESLRIMIEYGSLQVIGGSMQETCIPTLAALYPHMTAAVPQVDLILTWPGGPANERTRSILSLVSASLDLHEVQSLHVYSSEPMPVESWSATFAKLTKLRSLKINGYRCSTLIECFARSTPVSRPQRETATIIFPELRTISMNDADFSERLPENMEVDVFSAFRDWLEFRMLREVPVDNITLANCTHISEAKVAELQQRIAGMVLWDGVDRQLSDDEGSLDDWHYTGGTYGFGVSDDDVDFDVNDVEAIFGFPF</sequence>
<dbReference type="InterPro" id="IPR032675">
    <property type="entry name" value="LRR_dom_sf"/>
</dbReference>
<evidence type="ECO:0000313" key="4">
    <source>
        <dbReference type="Proteomes" id="UP000305948"/>
    </source>
</evidence>
<dbReference type="InterPro" id="IPR001810">
    <property type="entry name" value="F-box_dom"/>
</dbReference>
<keyword evidence="1" id="KW-0175">Coiled coil</keyword>
<dbReference type="AlphaFoldDB" id="A0A5C3NCI6"/>
<dbReference type="Proteomes" id="UP000305948">
    <property type="component" value="Unassembled WGS sequence"/>
</dbReference>
<feature type="domain" description="F-box" evidence="2">
    <location>
        <begin position="45"/>
        <end position="106"/>
    </location>
</feature>
<dbReference type="Pfam" id="PF12937">
    <property type="entry name" value="F-box-like"/>
    <property type="match status" value="1"/>
</dbReference>
<evidence type="ECO:0000256" key="1">
    <source>
        <dbReference type="SAM" id="Coils"/>
    </source>
</evidence>
<evidence type="ECO:0000259" key="2">
    <source>
        <dbReference type="PROSITE" id="PS50181"/>
    </source>
</evidence>
<dbReference type="Gene3D" id="1.20.1280.50">
    <property type="match status" value="1"/>
</dbReference>
<evidence type="ECO:0000313" key="3">
    <source>
        <dbReference type="EMBL" id="TFK54116.1"/>
    </source>
</evidence>
<protein>
    <recommendedName>
        <fullName evidence="2">F-box domain-containing protein</fullName>
    </recommendedName>
</protein>
<dbReference type="Gene3D" id="3.80.10.10">
    <property type="entry name" value="Ribonuclease Inhibitor"/>
    <property type="match status" value="1"/>
</dbReference>
<feature type="coiled-coil region" evidence="1">
    <location>
        <begin position="7"/>
        <end position="41"/>
    </location>
</feature>
<keyword evidence="4" id="KW-1185">Reference proteome</keyword>